<proteinExistence type="predicted"/>
<reference evidence="1 2" key="1">
    <citation type="submission" date="2020-08" db="EMBL/GenBank/DDBJ databases">
        <title>Genomic Encyclopedia of Type Strains, Phase III (KMG-III): the genomes of soil and plant-associated and newly described type strains.</title>
        <authorList>
            <person name="Whitman W."/>
        </authorList>
    </citation>
    <scope>NUCLEOTIDE SEQUENCE [LARGE SCALE GENOMIC DNA]</scope>
    <source>
        <strain evidence="1 2">CECT 7753</strain>
    </source>
</reference>
<dbReference type="InterPro" id="IPR036188">
    <property type="entry name" value="FAD/NAD-bd_sf"/>
</dbReference>
<organism evidence="1 2">
    <name type="scientific">Pseudoduganella umbonata</name>
    <dbReference type="NCBI Taxonomy" id="864828"/>
    <lineage>
        <taxon>Bacteria</taxon>
        <taxon>Pseudomonadati</taxon>
        <taxon>Pseudomonadota</taxon>
        <taxon>Betaproteobacteria</taxon>
        <taxon>Burkholderiales</taxon>
        <taxon>Oxalobacteraceae</taxon>
        <taxon>Telluria group</taxon>
        <taxon>Pseudoduganella</taxon>
    </lineage>
</organism>
<comment type="caution">
    <text evidence="1">The sequence shown here is derived from an EMBL/GenBank/DDBJ whole genome shotgun (WGS) entry which is preliminary data.</text>
</comment>
<dbReference type="SUPFAM" id="SSF51905">
    <property type="entry name" value="FAD/NAD(P)-binding domain"/>
    <property type="match status" value="1"/>
</dbReference>
<dbReference type="Proteomes" id="UP000584325">
    <property type="component" value="Unassembled WGS sequence"/>
</dbReference>
<name>A0A7W5ED87_9BURK</name>
<evidence type="ECO:0000313" key="2">
    <source>
        <dbReference type="Proteomes" id="UP000584325"/>
    </source>
</evidence>
<dbReference type="EMBL" id="JACHXS010000005">
    <property type="protein sequence ID" value="MBB3222155.1"/>
    <property type="molecule type" value="Genomic_DNA"/>
</dbReference>
<accession>A0A7W5ED87</accession>
<protein>
    <submittedName>
        <fullName evidence="1">Choline dehydrogenase-like flavoprotein</fullName>
    </submittedName>
</protein>
<sequence length="54" mass="5554">MVDSKLQTGTAGLFVCDAAVLPAPWGLPPTLTLLCLGRRLGRQLAAATGMTGNQ</sequence>
<dbReference type="AlphaFoldDB" id="A0A7W5ED87"/>
<evidence type="ECO:0000313" key="1">
    <source>
        <dbReference type="EMBL" id="MBB3222155.1"/>
    </source>
</evidence>
<gene>
    <name evidence="1" type="ORF">FHS02_002974</name>
</gene>